<protein>
    <submittedName>
        <fullName evidence="6">Flagellar hook-basal body protein</fullName>
    </submittedName>
</protein>
<evidence type="ECO:0000256" key="1">
    <source>
        <dbReference type="ARBA" id="ARBA00009677"/>
    </source>
</evidence>
<dbReference type="EMBL" id="CP106878">
    <property type="protein sequence ID" value="WAA09678.1"/>
    <property type="molecule type" value="Genomic_DNA"/>
</dbReference>
<dbReference type="InterPro" id="IPR053967">
    <property type="entry name" value="LlgE_F_G-like_D1"/>
</dbReference>
<dbReference type="GO" id="GO:0071978">
    <property type="term" value="P:bacterial-type flagellum-dependent swarming motility"/>
    <property type="evidence" value="ECO:0007669"/>
    <property type="project" value="TreeGrafter"/>
</dbReference>
<dbReference type="NCBIfam" id="TIGR03506">
    <property type="entry name" value="FlgEFG_subfam"/>
    <property type="match status" value="1"/>
</dbReference>
<keyword evidence="2" id="KW-0975">Bacterial flagellum</keyword>
<sequence length="277" mass="30779">MFRGFYTAASGMITQQRRTEILTNNLSNMTTPGYKGDESSIRAFPEMLIQQMNSEQVSPTKSLSLPYLTNVGPLNTGAYIQDVTPNFRQGDIQETGFATDFALRDVNMPQSEEGVSSTIFFTLENPDGGVRYTRNGNFTLDEAGYLTNGSGWYVLDQDGNRIFLGDDSFTLREDGWIEQNGQAVSRLGVGFSENPFNLQKVGEGYYETEDGQPLPSVYDTDDAYFSVVQGSLEQSNVDAAETMTQLLSSYRTFEANQKVLQAYDESMDKAVNEIGKI</sequence>
<gene>
    <name evidence="6" type="ORF">OE104_14355</name>
</gene>
<feature type="domain" description="Flagellar basal body rod protein N-terminal" evidence="3">
    <location>
        <begin position="5"/>
        <end position="35"/>
    </location>
</feature>
<dbReference type="Pfam" id="PF00460">
    <property type="entry name" value="Flg_bb_rod"/>
    <property type="match status" value="1"/>
</dbReference>
<name>A0A9E8RW53_9BACI</name>
<reference evidence="6" key="1">
    <citation type="submission" date="2022-09" db="EMBL/GenBank/DDBJ databases">
        <title>Complete Genomes of Fervidibacillus albus and Fervidibacillus halotolerans isolated from tidal flat sediments.</title>
        <authorList>
            <person name="Kwon K.K."/>
            <person name="Yang S.-H."/>
            <person name="Park M.J."/>
            <person name="Oh H.-M."/>
        </authorList>
    </citation>
    <scope>NUCLEOTIDE SEQUENCE</scope>
    <source>
        <strain evidence="6">MEBiC13591</strain>
    </source>
</reference>
<evidence type="ECO:0000313" key="7">
    <source>
        <dbReference type="Proteomes" id="UP001164718"/>
    </source>
</evidence>
<keyword evidence="6" id="KW-0966">Cell projection</keyword>
<evidence type="ECO:0000259" key="4">
    <source>
        <dbReference type="Pfam" id="PF06429"/>
    </source>
</evidence>
<dbReference type="InterPro" id="IPR001444">
    <property type="entry name" value="Flag_bb_rod_N"/>
</dbReference>
<keyword evidence="6" id="KW-0969">Cilium</keyword>
<dbReference type="InterPro" id="IPR037925">
    <property type="entry name" value="FlgE/F/G-like"/>
</dbReference>
<evidence type="ECO:0000313" key="6">
    <source>
        <dbReference type="EMBL" id="WAA09678.1"/>
    </source>
</evidence>
<accession>A0A9E8RW53</accession>
<dbReference type="InterPro" id="IPR020013">
    <property type="entry name" value="Flagellar_FlgE/F/G"/>
</dbReference>
<proteinExistence type="inferred from homology"/>
<comment type="similarity">
    <text evidence="1 2">Belongs to the flagella basal body rod proteins family.</text>
</comment>
<keyword evidence="6" id="KW-0282">Flagellum</keyword>
<organism evidence="6 7">
    <name type="scientific">Fervidibacillus albus</name>
    <dbReference type="NCBI Taxonomy" id="2980026"/>
    <lineage>
        <taxon>Bacteria</taxon>
        <taxon>Bacillati</taxon>
        <taxon>Bacillota</taxon>
        <taxon>Bacilli</taxon>
        <taxon>Bacillales</taxon>
        <taxon>Bacillaceae</taxon>
        <taxon>Fervidibacillus</taxon>
    </lineage>
</organism>
<dbReference type="PANTHER" id="PTHR30435:SF19">
    <property type="entry name" value="FLAGELLAR BASAL-BODY ROD PROTEIN FLGG"/>
    <property type="match status" value="1"/>
</dbReference>
<dbReference type="Proteomes" id="UP001164718">
    <property type="component" value="Chromosome"/>
</dbReference>
<dbReference type="InterPro" id="IPR010930">
    <property type="entry name" value="Flg_bb/hook_C_dom"/>
</dbReference>
<dbReference type="GO" id="GO:0009425">
    <property type="term" value="C:bacterial-type flagellum basal body"/>
    <property type="evidence" value="ECO:0007669"/>
    <property type="project" value="UniProtKB-SubCell"/>
</dbReference>
<keyword evidence="7" id="KW-1185">Reference proteome</keyword>
<evidence type="ECO:0000256" key="2">
    <source>
        <dbReference type="RuleBase" id="RU362116"/>
    </source>
</evidence>
<comment type="subcellular location">
    <subcellularLocation>
        <location evidence="2">Bacterial flagellum basal body</location>
    </subcellularLocation>
</comment>
<dbReference type="Pfam" id="PF06429">
    <property type="entry name" value="Flg_bbr_C"/>
    <property type="match status" value="1"/>
</dbReference>
<dbReference type="PANTHER" id="PTHR30435">
    <property type="entry name" value="FLAGELLAR PROTEIN"/>
    <property type="match status" value="1"/>
</dbReference>
<dbReference type="KEGG" id="faf:OE104_14355"/>
<dbReference type="AlphaFoldDB" id="A0A9E8RW53"/>
<dbReference type="RefSeq" id="WP_275417461.1">
    <property type="nucleotide sequence ID" value="NZ_CP106878.1"/>
</dbReference>
<feature type="domain" description="Flagellar hook protein FlgE/F/G-like D1" evidence="5">
    <location>
        <begin position="120"/>
        <end position="164"/>
    </location>
</feature>
<feature type="domain" description="Flagellar basal-body/hook protein C-terminal" evidence="4">
    <location>
        <begin position="229"/>
        <end position="272"/>
    </location>
</feature>
<evidence type="ECO:0000259" key="5">
    <source>
        <dbReference type="Pfam" id="PF22692"/>
    </source>
</evidence>
<dbReference type="SUPFAM" id="SSF117143">
    <property type="entry name" value="Flagellar hook protein flgE"/>
    <property type="match status" value="1"/>
</dbReference>
<evidence type="ECO:0000259" key="3">
    <source>
        <dbReference type="Pfam" id="PF00460"/>
    </source>
</evidence>
<dbReference type="Pfam" id="PF22692">
    <property type="entry name" value="LlgE_F_G_D1"/>
    <property type="match status" value="1"/>
</dbReference>